<protein>
    <submittedName>
        <fullName evidence="2">Uncharacterized protein</fullName>
    </submittedName>
</protein>
<comment type="caution">
    <text evidence="2">The sequence shown here is derived from an EMBL/GenBank/DDBJ whole genome shotgun (WGS) entry which is preliminary data.</text>
</comment>
<gene>
    <name evidence="2" type="ORF">RIMI_LOCUS9901659</name>
</gene>
<feature type="compositionally biased region" description="Basic and acidic residues" evidence="1">
    <location>
        <begin position="17"/>
        <end position="30"/>
    </location>
</feature>
<reference evidence="2" key="1">
    <citation type="submission" date="2023-07" db="EMBL/GenBank/DDBJ databases">
        <authorList>
            <person name="Stuckert A."/>
        </authorList>
    </citation>
    <scope>NUCLEOTIDE SEQUENCE</scope>
</reference>
<keyword evidence="3" id="KW-1185">Reference proteome</keyword>
<dbReference type="EMBL" id="CAUEEQ010020947">
    <property type="protein sequence ID" value="CAJ0943316.1"/>
    <property type="molecule type" value="Genomic_DNA"/>
</dbReference>
<name>A0ABN9LJ78_9NEOB</name>
<feature type="region of interest" description="Disordered" evidence="1">
    <location>
        <begin position="1"/>
        <end position="30"/>
    </location>
</feature>
<proteinExistence type="predicted"/>
<accession>A0ABN9LJ78</accession>
<dbReference type="Proteomes" id="UP001176940">
    <property type="component" value="Unassembled WGS sequence"/>
</dbReference>
<evidence type="ECO:0000256" key="1">
    <source>
        <dbReference type="SAM" id="MobiDB-lite"/>
    </source>
</evidence>
<evidence type="ECO:0000313" key="3">
    <source>
        <dbReference type="Proteomes" id="UP001176940"/>
    </source>
</evidence>
<sequence>MERSLRYTRPTSSSEACARRHGDRGRTHSFGRDDIALNVRVPAVRLLLRRGRGFLAGVLSTACSAALSPGMGGDRVLRAGLRLEWPERT</sequence>
<organism evidence="2 3">
    <name type="scientific">Ranitomeya imitator</name>
    <name type="common">mimic poison frog</name>
    <dbReference type="NCBI Taxonomy" id="111125"/>
    <lineage>
        <taxon>Eukaryota</taxon>
        <taxon>Metazoa</taxon>
        <taxon>Chordata</taxon>
        <taxon>Craniata</taxon>
        <taxon>Vertebrata</taxon>
        <taxon>Euteleostomi</taxon>
        <taxon>Amphibia</taxon>
        <taxon>Batrachia</taxon>
        <taxon>Anura</taxon>
        <taxon>Neobatrachia</taxon>
        <taxon>Hyloidea</taxon>
        <taxon>Dendrobatidae</taxon>
        <taxon>Dendrobatinae</taxon>
        <taxon>Ranitomeya</taxon>
    </lineage>
</organism>
<evidence type="ECO:0000313" key="2">
    <source>
        <dbReference type="EMBL" id="CAJ0943316.1"/>
    </source>
</evidence>